<name>A0A2Z6BEN2_9CHLO</name>
<dbReference type="RefSeq" id="YP_009478276.1">
    <property type="nucleotide sequence ID" value="NC_037479.1"/>
</dbReference>
<proteinExistence type="inferred from homology"/>
<dbReference type="InterPro" id="IPR001857">
    <property type="entry name" value="Ribosomal_bL19"/>
</dbReference>
<protein>
    <submittedName>
        <fullName evidence="4">Ribosomal protein l19</fullName>
    </submittedName>
</protein>
<organism evidence="4">
    <name type="scientific">Prototheca stagnorum</name>
    <dbReference type="NCBI Taxonomy" id="215448"/>
    <lineage>
        <taxon>Eukaryota</taxon>
        <taxon>Viridiplantae</taxon>
        <taxon>Chlorophyta</taxon>
        <taxon>core chlorophytes</taxon>
        <taxon>Trebouxiophyceae</taxon>
        <taxon>Chlorellales</taxon>
        <taxon>Chlorellaceae</taxon>
        <taxon>Prototheca</taxon>
    </lineage>
</organism>
<evidence type="ECO:0000256" key="3">
    <source>
        <dbReference type="ARBA" id="ARBA00023274"/>
    </source>
</evidence>
<geneLocation type="chloroplast" evidence="4"/>
<dbReference type="SUPFAM" id="SSF50104">
    <property type="entry name" value="Translation proteins SH3-like domain"/>
    <property type="match status" value="1"/>
</dbReference>
<keyword evidence="3" id="KW-0687">Ribonucleoprotein</keyword>
<evidence type="ECO:0000313" key="4">
    <source>
        <dbReference type="EMBL" id="BBD20183.1"/>
    </source>
</evidence>
<keyword evidence="2 4" id="KW-0689">Ribosomal protein</keyword>
<sequence length="84" mass="10081">MNTILHSIKDKKKFDILKKLRKNQLIRIQLLENNKIVFYRGKILSIHKAGMSSTFLIRRKIRGIRLDINFPLFAPFLRQIEIIY</sequence>
<comment type="similarity">
    <text evidence="1">Belongs to the bacterial ribosomal protein bL19 family.</text>
</comment>
<dbReference type="AlphaFoldDB" id="A0A2Z6BEN2"/>
<evidence type="ECO:0000256" key="2">
    <source>
        <dbReference type="ARBA" id="ARBA00022980"/>
    </source>
</evidence>
<dbReference type="GO" id="GO:0005840">
    <property type="term" value="C:ribosome"/>
    <property type="evidence" value="ECO:0007669"/>
    <property type="project" value="UniProtKB-KW"/>
</dbReference>
<dbReference type="Pfam" id="PF01245">
    <property type="entry name" value="Ribosomal_L19"/>
    <property type="match status" value="1"/>
</dbReference>
<dbReference type="GeneID" id="36487595"/>
<keyword evidence="4" id="KW-0150">Chloroplast</keyword>
<dbReference type="GO" id="GO:0003735">
    <property type="term" value="F:structural constituent of ribosome"/>
    <property type="evidence" value="ECO:0007669"/>
    <property type="project" value="InterPro"/>
</dbReference>
<dbReference type="Gene3D" id="2.30.30.790">
    <property type="match status" value="1"/>
</dbReference>
<gene>
    <name evidence="4" type="primary">rpl19</name>
</gene>
<evidence type="ECO:0000256" key="1">
    <source>
        <dbReference type="ARBA" id="ARBA00005781"/>
    </source>
</evidence>
<accession>A0A2Z6BEN2</accession>
<dbReference type="InterPro" id="IPR008991">
    <property type="entry name" value="Translation_prot_SH3-like_sf"/>
</dbReference>
<keyword evidence="4" id="KW-0934">Plastid</keyword>
<reference evidence="4" key="1">
    <citation type="journal article" date="2018" name="Sci. Rep.">
        <title>Multiple losses of photosynthesis and convergent reductive genome evolution in the colourless green algae Prototheca.</title>
        <authorList>
            <person name="Suzuki S."/>
            <person name="Endoh R."/>
            <person name="Manabe R.I."/>
            <person name="Ohkuma M."/>
            <person name="Hirakawa Y."/>
        </authorList>
    </citation>
    <scope>NUCLEOTIDE SEQUENCE</scope>
    <source>
        <strain evidence="4">JCM 9641</strain>
    </source>
</reference>
<dbReference type="EMBL" id="AP018372">
    <property type="protein sequence ID" value="BBD20183.1"/>
    <property type="molecule type" value="Genomic_DNA"/>
</dbReference>
<dbReference type="InterPro" id="IPR038657">
    <property type="entry name" value="Ribosomal_bL19_sf"/>
</dbReference>
<dbReference type="PRINTS" id="PR00061">
    <property type="entry name" value="RIBOSOMALL19"/>
</dbReference>
<dbReference type="GO" id="GO:0006412">
    <property type="term" value="P:translation"/>
    <property type="evidence" value="ECO:0007669"/>
    <property type="project" value="InterPro"/>
</dbReference>
<dbReference type="GO" id="GO:1990904">
    <property type="term" value="C:ribonucleoprotein complex"/>
    <property type="evidence" value="ECO:0007669"/>
    <property type="project" value="UniProtKB-KW"/>
</dbReference>